<dbReference type="Pfam" id="PF02622">
    <property type="entry name" value="DUF179"/>
    <property type="match status" value="1"/>
</dbReference>
<dbReference type="PANTHER" id="PTHR30327:SF1">
    <property type="entry name" value="UPF0301 PROTEIN YQGE"/>
    <property type="match status" value="1"/>
</dbReference>
<dbReference type="Proteomes" id="UP000252182">
    <property type="component" value="Chromosome"/>
</dbReference>
<keyword evidence="4" id="KW-1185">Reference proteome</keyword>
<gene>
    <name evidence="3" type="ORF">DTO96_100298</name>
</gene>
<proteinExistence type="inferred from homology"/>
<evidence type="ECO:0000313" key="4">
    <source>
        <dbReference type="Proteomes" id="UP000252182"/>
    </source>
</evidence>
<dbReference type="SUPFAM" id="SSF143456">
    <property type="entry name" value="VC0467-like"/>
    <property type="match status" value="1"/>
</dbReference>
<dbReference type="GO" id="GO:0005829">
    <property type="term" value="C:cytosol"/>
    <property type="evidence" value="ECO:0007669"/>
    <property type="project" value="TreeGrafter"/>
</dbReference>
<dbReference type="HAMAP" id="MF_00758">
    <property type="entry name" value="UPF0301"/>
    <property type="match status" value="1"/>
</dbReference>
<evidence type="ECO:0000256" key="1">
    <source>
        <dbReference type="ARBA" id="ARBA00009600"/>
    </source>
</evidence>
<protein>
    <recommendedName>
        <fullName evidence="2">UPF0301 protein DTO96_100298</fullName>
    </recommendedName>
</protein>
<name>A0A345D8A1_9BURK</name>
<dbReference type="KEGG" id="hyf:DTO96_100298"/>
<organism evidence="3 4">
    <name type="scientific">Ephemeroptericola cinctiostellae</name>
    <dbReference type="NCBI Taxonomy" id="2268024"/>
    <lineage>
        <taxon>Bacteria</taxon>
        <taxon>Pseudomonadati</taxon>
        <taxon>Pseudomonadota</taxon>
        <taxon>Betaproteobacteria</taxon>
        <taxon>Burkholderiales</taxon>
        <taxon>Burkholderiaceae</taxon>
        <taxon>Ephemeroptericola</taxon>
    </lineage>
</organism>
<accession>A0A345D8A1</accession>
<dbReference type="EMBL" id="CP031124">
    <property type="protein sequence ID" value="AXF84589.1"/>
    <property type="molecule type" value="Genomic_DNA"/>
</dbReference>
<sequence>MNTEQTSPHTSLTSPLNLVGQFLIAMPSQQGDAFERTVIYICEHNPSGALGLVVNRESEVTISDVLTKLAVVDEMQIQYAAHSTDSVLVGGPVQTERGFVLHSPFKQYAATIQINDNLGLTSSRDILEAVARGEGPHHMLLALGYAGWGAGQLEDELARNAWLNVQADEHVLFETLPREKYDQAMRLLGFNAAMLSEQMGHA</sequence>
<comment type="similarity">
    <text evidence="1 2">Belongs to the UPF0301 (AlgH) family.</text>
</comment>
<dbReference type="OrthoDB" id="9807486at2"/>
<dbReference type="Gene3D" id="3.40.1740.10">
    <property type="entry name" value="VC0467-like"/>
    <property type="match status" value="1"/>
</dbReference>
<dbReference type="InterPro" id="IPR003774">
    <property type="entry name" value="AlgH-like"/>
</dbReference>
<dbReference type="AlphaFoldDB" id="A0A345D8A1"/>
<evidence type="ECO:0000256" key="2">
    <source>
        <dbReference type="HAMAP-Rule" id="MF_00758"/>
    </source>
</evidence>
<dbReference type="NCBIfam" id="NF001266">
    <property type="entry name" value="PRK00228.1-1"/>
    <property type="match status" value="1"/>
</dbReference>
<reference evidence="4" key="1">
    <citation type="submission" date="2018-07" db="EMBL/GenBank/DDBJ databases">
        <authorList>
            <person name="Kim H."/>
        </authorList>
    </citation>
    <scope>NUCLEOTIDE SEQUENCE [LARGE SCALE GENOMIC DNA]</scope>
    <source>
        <strain evidence="4">F02</strain>
    </source>
</reference>
<dbReference type="PANTHER" id="PTHR30327">
    <property type="entry name" value="UNCHARACTERIZED PROTEIN YQGE"/>
    <property type="match status" value="1"/>
</dbReference>
<evidence type="ECO:0000313" key="3">
    <source>
        <dbReference type="EMBL" id="AXF84589.1"/>
    </source>
</evidence>
<dbReference type="RefSeq" id="WP_114561875.1">
    <property type="nucleotide sequence ID" value="NZ_CP031124.1"/>
</dbReference>